<evidence type="ECO:0000259" key="4">
    <source>
        <dbReference type="Pfam" id="PF04413"/>
    </source>
</evidence>
<dbReference type="Gene3D" id="3.40.50.11720">
    <property type="entry name" value="3-Deoxy-D-manno-octulosonic-acid transferase, N-terminal domain"/>
    <property type="match status" value="1"/>
</dbReference>
<dbReference type="InterPro" id="IPR007507">
    <property type="entry name" value="Glycos_transf_N"/>
</dbReference>
<dbReference type="STRING" id="403677.D0P3N2"/>
<dbReference type="KEGG" id="pif:PITG_21328"/>
<feature type="site" description="Transition state stabilizer" evidence="3">
    <location>
        <position position="147"/>
    </location>
</feature>
<dbReference type="GO" id="GO:0016740">
    <property type="term" value="F:transferase activity"/>
    <property type="evidence" value="ECO:0007669"/>
    <property type="project" value="UniProtKB-KW"/>
</dbReference>
<dbReference type="GO" id="GO:0005886">
    <property type="term" value="C:plasma membrane"/>
    <property type="evidence" value="ECO:0007669"/>
    <property type="project" value="TreeGrafter"/>
</dbReference>
<dbReference type="OrthoDB" id="308383at2759"/>
<evidence type="ECO:0000313" key="6">
    <source>
        <dbReference type="Proteomes" id="UP000006643"/>
    </source>
</evidence>
<dbReference type="VEuPathDB" id="FungiDB:PITG_21328"/>
<evidence type="ECO:0000256" key="2">
    <source>
        <dbReference type="PIRSR" id="PIRSR639901-1"/>
    </source>
</evidence>
<dbReference type="EMBL" id="DS028398">
    <property type="protein sequence ID" value="EEY60469.1"/>
    <property type="molecule type" value="Genomic_DNA"/>
</dbReference>
<evidence type="ECO:0000313" key="5">
    <source>
        <dbReference type="EMBL" id="EEY60469.1"/>
    </source>
</evidence>
<sequence length="232" mass="26193">MKQLLAVYHSLWKISMPLVSWYVRRKDLQRLVPRAVTDERFGHSEPPDNCITVWIHGASVGECLSALPLVKLALSDKLDQALASSTGREKNKVRVVLSTTTTAAHQVVTHRLKDHENAVCVLAPLDHQQCVQRFYDAWQPDVGIWIESEIWPTLITEAARRGIRIGLLNGRMSSQSFRFWRLPGLNESSKSIVGLFSLVLCQDEQNRKRFEHLGAQNAHSALNLKFGTTSCL</sequence>
<dbReference type="Proteomes" id="UP000006643">
    <property type="component" value="Unassembled WGS sequence"/>
</dbReference>
<dbReference type="OMA" id="AGIWIES"/>
<dbReference type="GO" id="GO:0009245">
    <property type="term" value="P:lipid A biosynthetic process"/>
    <property type="evidence" value="ECO:0007669"/>
    <property type="project" value="TreeGrafter"/>
</dbReference>
<feature type="site" description="Transition state stabilizer" evidence="3">
    <location>
        <position position="225"/>
    </location>
</feature>
<accession>D0P3N2</accession>
<reference evidence="6" key="1">
    <citation type="journal article" date="2009" name="Nature">
        <title>Genome sequence and analysis of the Irish potato famine pathogen Phytophthora infestans.</title>
        <authorList>
            <consortium name="The Broad Institute Genome Sequencing Platform"/>
            <person name="Haas B.J."/>
            <person name="Kamoun S."/>
            <person name="Zody M.C."/>
            <person name="Jiang R.H."/>
            <person name="Handsaker R.E."/>
            <person name="Cano L.M."/>
            <person name="Grabherr M."/>
            <person name="Kodira C.D."/>
            <person name="Raffaele S."/>
            <person name="Torto-Alalibo T."/>
            <person name="Bozkurt T.O."/>
            <person name="Ah-Fong A.M."/>
            <person name="Alvarado L."/>
            <person name="Anderson V.L."/>
            <person name="Armstrong M.R."/>
            <person name="Avrova A."/>
            <person name="Baxter L."/>
            <person name="Beynon J."/>
            <person name="Boevink P.C."/>
            <person name="Bollmann S.R."/>
            <person name="Bos J.I."/>
            <person name="Bulone V."/>
            <person name="Cai G."/>
            <person name="Cakir C."/>
            <person name="Carrington J.C."/>
            <person name="Chawner M."/>
            <person name="Conti L."/>
            <person name="Costanzo S."/>
            <person name="Ewan R."/>
            <person name="Fahlgren N."/>
            <person name="Fischbach M.A."/>
            <person name="Fugelstad J."/>
            <person name="Gilroy E.M."/>
            <person name="Gnerre S."/>
            <person name="Green P.J."/>
            <person name="Grenville-Briggs L.J."/>
            <person name="Griffith J."/>
            <person name="Grunwald N.J."/>
            <person name="Horn K."/>
            <person name="Horner N.R."/>
            <person name="Hu C.H."/>
            <person name="Huitema E."/>
            <person name="Jeong D.H."/>
            <person name="Jones A.M."/>
            <person name="Jones J.D."/>
            <person name="Jones R.W."/>
            <person name="Karlsson E.K."/>
            <person name="Kunjeti S.G."/>
            <person name="Lamour K."/>
            <person name="Liu Z."/>
            <person name="Ma L."/>
            <person name="Maclean D."/>
            <person name="Chibucos M.C."/>
            <person name="McDonald H."/>
            <person name="McWalters J."/>
            <person name="Meijer H.J."/>
            <person name="Morgan W."/>
            <person name="Morris P.F."/>
            <person name="Munro C.A."/>
            <person name="O'Neill K."/>
            <person name="Ospina-Giraldo M."/>
            <person name="Pinzon A."/>
            <person name="Pritchard L."/>
            <person name="Ramsahoye B."/>
            <person name="Ren Q."/>
            <person name="Restrepo S."/>
            <person name="Roy S."/>
            <person name="Sadanandom A."/>
            <person name="Savidor A."/>
            <person name="Schornack S."/>
            <person name="Schwartz D.C."/>
            <person name="Schumann U.D."/>
            <person name="Schwessinger B."/>
            <person name="Seyer L."/>
            <person name="Sharpe T."/>
            <person name="Silvar C."/>
            <person name="Song J."/>
            <person name="Studholme D.J."/>
            <person name="Sykes S."/>
            <person name="Thines M."/>
            <person name="van de Vondervoort P.J."/>
            <person name="Phuntumart V."/>
            <person name="Wawra S."/>
            <person name="Weide R."/>
            <person name="Win J."/>
            <person name="Young C."/>
            <person name="Zhou S."/>
            <person name="Fry W."/>
            <person name="Meyers B.C."/>
            <person name="van West P."/>
            <person name="Ristaino J."/>
            <person name="Govers F."/>
            <person name="Birch P.R."/>
            <person name="Whisson S.C."/>
            <person name="Judelson H.S."/>
            <person name="Nusbaum C."/>
        </authorList>
    </citation>
    <scope>NUCLEOTIDE SEQUENCE [LARGE SCALE GENOMIC DNA]</scope>
    <source>
        <strain evidence="6">T30-4</strain>
    </source>
</reference>
<evidence type="ECO:0000256" key="3">
    <source>
        <dbReference type="PIRSR" id="PIRSR639901-2"/>
    </source>
</evidence>
<dbReference type="HOGENOM" id="CLU_104407_0_0_1"/>
<dbReference type="RefSeq" id="XP_002895085.1">
    <property type="nucleotide sequence ID" value="XM_002895039.1"/>
</dbReference>
<proteinExistence type="predicted"/>
<dbReference type="AlphaFoldDB" id="D0P3N2"/>
<dbReference type="PANTHER" id="PTHR42755:SF1">
    <property type="entry name" value="3-DEOXY-D-MANNO-OCTULOSONIC ACID TRANSFERASE, MITOCHONDRIAL-RELATED"/>
    <property type="match status" value="1"/>
</dbReference>
<gene>
    <name evidence="5" type="ORF">PITG_21328</name>
</gene>
<dbReference type="GeneID" id="9466691"/>
<evidence type="ECO:0000256" key="1">
    <source>
        <dbReference type="ARBA" id="ARBA00022679"/>
    </source>
</evidence>
<name>D0P3N2_PHYIT</name>
<dbReference type="InterPro" id="IPR038107">
    <property type="entry name" value="Glycos_transf_N_sf"/>
</dbReference>
<dbReference type="eggNOG" id="ENOG502QSA5">
    <property type="taxonomic scope" value="Eukaryota"/>
</dbReference>
<dbReference type="Pfam" id="PF04413">
    <property type="entry name" value="Glycos_transf_N"/>
    <property type="match status" value="1"/>
</dbReference>
<dbReference type="PANTHER" id="PTHR42755">
    <property type="entry name" value="3-DEOXY-MANNO-OCTULOSONATE CYTIDYLYLTRANSFERASE"/>
    <property type="match status" value="1"/>
</dbReference>
<organism evidence="5 6">
    <name type="scientific">Phytophthora infestans (strain T30-4)</name>
    <name type="common">Potato late blight agent</name>
    <dbReference type="NCBI Taxonomy" id="403677"/>
    <lineage>
        <taxon>Eukaryota</taxon>
        <taxon>Sar</taxon>
        <taxon>Stramenopiles</taxon>
        <taxon>Oomycota</taxon>
        <taxon>Peronosporomycetes</taxon>
        <taxon>Peronosporales</taxon>
        <taxon>Peronosporaceae</taxon>
        <taxon>Phytophthora</taxon>
    </lineage>
</organism>
<feature type="domain" description="3-deoxy-D-manno-octulosonic-acid transferase N-terminal" evidence="4">
    <location>
        <begin position="38"/>
        <end position="226"/>
    </location>
</feature>
<keyword evidence="6" id="KW-1185">Reference proteome</keyword>
<protein>
    <recommendedName>
        <fullName evidence="4">3-deoxy-D-manno-octulosonic-acid transferase N-terminal domain-containing protein</fullName>
    </recommendedName>
</protein>
<feature type="active site" description="Proton acceptor" evidence="2">
    <location>
        <position position="62"/>
    </location>
</feature>
<dbReference type="InterPro" id="IPR039901">
    <property type="entry name" value="Kdotransferase"/>
</dbReference>
<dbReference type="InParanoid" id="D0P3N2"/>
<keyword evidence="1" id="KW-0808">Transferase</keyword>